<evidence type="ECO:0008006" key="6">
    <source>
        <dbReference type="Google" id="ProtNLM"/>
    </source>
</evidence>
<accession>A0A9P4UR30</accession>
<dbReference type="GO" id="GO:0005262">
    <property type="term" value="F:calcium channel activity"/>
    <property type="evidence" value="ECO:0007669"/>
    <property type="project" value="InterPro"/>
</dbReference>
<dbReference type="OrthoDB" id="4199794at2759"/>
<dbReference type="EMBL" id="MU003785">
    <property type="protein sequence ID" value="KAF2722146.1"/>
    <property type="molecule type" value="Genomic_DNA"/>
</dbReference>
<dbReference type="Pfam" id="PF12929">
    <property type="entry name" value="Mid1"/>
    <property type="match status" value="1"/>
</dbReference>
<comment type="caution">
    <text evidence="4">The sequence shown here is derived from an EMBL/GenBank/DDBJ whole genome shotgun (WGS) entry which is preliminary data.</text>
</comment>
<feature type="compositionally biased region" description="Polar residues" evidence="1">
    <location>
        <begin position="138"/>
        <end position="147"/>
    </location>
</feature>
<dbReference type="Proteomes" id="UP000799441">
    <property type="component" value="Unassembled WGS sequence"/>
</dbReference>
<feature type="chain" id="PRO_5040353406" description="FZ domain-containing protein" evidence="3">
    <location>
        <begin position="26"/>
        <end position="675"/>
    </location>
</feature>
<feature type="region of interest" description="Disordered" evidence="1">
    <location>
        <begin position="124"/>
        <end position="147"/>
    </location>
</feature>
<dbReference type="InterPro" id="IPR024338">
    <property type="entry name" value="MID1/Yam8"/>
</dbReference>
<keyword evidence="3" id="KW-0732">Signal</keyword>
<keyword evidence="2" id="KW-0812">Transmembrane</keyword>
<feature type="signal peptide" evidence="3">
    <location>
        <begin position="1"/>
        <end position="25"/>
    </location>
</feature>
<keyword evidence="2" id="KW-0472">Membrane</keyword>
<sequence>MTPYDRTLLLGLLFLTLIIQQCAWATELGRDWEDVTSIDSEDHNWHRLVEDSLQETPAILEDRDGLERADLLPDGLDGAIGKVYGRQSSTTDIDGNNKPQYKTISAGETTYWVYPKTLLQQPLAEEGTGLPGPIPDNRNVSHATTNHLDLRRRDAAEYDDEGQEPFSKHEARQAVDKQIFISINTCTQPLWQGPGRQTAEAPPLTMYASPTNKRPGPGTASNQTLVEGFAAMTLSSDDAVYISVVAPEVPSGFEGSWTYELAVSLNTYYHNVGNSSQFLFLIDTDNHGALLVTNNLTDPSHQDEVSDKWMNITPLPFTILAMNPDDTSYMGLSRSLCGLKAASTIQGDPSAQASQSNPVQMGMTNRGINNLPRQQFYMPGLNASTLYIGWVAMSGNGSGSTNGAVGGGGTIWPTSTNWTTKTDGNCQLLFNLSFCDQVAYAAPSNPDLFLQNTTGLQELYDNHTKEMYKWFDYSLQQVPCDTTSDARYSLIKSCDDCADAYKEWLCAVTIPRCEDFSRNESWLQPRNMGQSFYNGTTLPDSLLDSPYVPMPDAPTLPGSPAFKQTYRSSNATFWSRNPSVIIDQIKPGPYREVKPCEDLCYGLVQACPATFGFACPLKGRGLERDYGTREGNHLGNISCSYMGALYIIGGAGQLTPNWVVLVFVGFMAIFGFLLG</sequence>
<dbReference type="GO" id="GO:0098703">
    <property type="term" value="P:calcium ion import across plasma membrane"/>
    <property type="evidence" value="ECO:0007669"/>
    <property type="project" value="InterPro"/>
</dbReference>
<evidence type="ECO:0000313" key="5">
    <source>
        <dbReference type="Proteomes" id="UP000799441"/>
    </source>
</evidence>
<organism evidence="4 5">
    <name type="scientific">Polychaeton citri CBS 116435</name>
    <dbReference type="NCBI Taxonomy" id="1314669"/>
    <lineage>
        <taxon>Eukaryota</taxon>
        <taxon>Fungi</taxon>
        <taxon>Dikarya</taxon>
        <taxon>Ascomycota</taxon>
        <taxon>Pezizomycotina</taxon>
        <taxon>Dothideomycetes</taxon>
        <taxon>Dothideomycetidae</taxon>
        <taxon>Capnodiales</taxon>
        <taxon>Capnodiaceae</taxon>
        <taxon>Polychaeton</taxon>
    </lineage>
</organism>
<proteinExistence type="predicted"/>
<name>A0A9P4UR30_9PEZI</name>
<dbReference type="PANTHER" id="PTHR39142:SF1">
    <property type="entry name" value="AEL197CP"/>
    <property type="match status" value="1"/>
</dbReference>
<feature type="transmembrane region" description="Helical" evidence="2">
    <location>
        <begin position="658"/>
        <end position="674"/>
    </location>
</feature>
<dbReference type="AlphaFoldDB" id="A0A9P4UR30"/>
<evidence type="ECO:0000256" key="2">
    <source>
        <dbReference type="SAM" id="Phobius"/>
    </source>
</evidence>
<keyword evidence="5" id="KW-1185">Reference proteome</keyword>
<reference evidence="4" key="1">
    <citation type="journal article" date="2020" name="Stud. Mycol.">
        <title>101 Dothideomycetes genomes: a test case for predicting lifestyles and emergence of pathogens.</title>
        <authorList>
            <person name="Haridas S."/>
            <person name="Albert R."/>
            <person name="Binder M."/>
            <person name="Bloem J."/>
            <person name="Labutti K."/>
            <person name="Salamov A."/>
            <person name="Andreopoulos B."/>
            <person name="Baker S."/>
            <person name="Barry K."/>
            <person name="Bills G."/>
            <person name="Bluhm B."/>
            <person name="Cannon C."/>
            <person name="Castanera R."/>
            <person name="Culley D."/>
            <person name="Daum C."/>
            <person name="Ezra D."/>
            <person name="Gonzalez J."/>
            <person name="Henrissat B."/>
            <person name="Kuo A."/>
            <person name="Liang C."/>
            <person name="Lipzen A."/>
            <person name="Lutzoni F."/>
            <person name="Magnuson J."/>
            <person name="Mondo S."/>
            <person name="Nolan M."/>
            <person name="Ohm R."/>
            <person name="Pangilinan J."/>
            <person name="Park H.-J."/>
            <person name="Ramirez L."/>
            <person name="Alfaro M."/>
            <person name="Sun H."/>
            <person name="Tritt A."/>
            <person name="Yoshinaga Y."/>
            <person name="Zwiers L.-H."/>
            <person name="Turgeon B."/>
            <person name="Goodwin S."/>
            <person name="Spatafora J."/>
            <person name="Crous P."/>
            <person name="Grigoriev I."/>
        </authorList>
    </citation>
    <scope>NUCLEOTIDE SEQUENCE</scope>
    <source>
        <strain evidence="4">CBS 116435</strain>
    </source>
</reference>
<gene>
    <name evidence="4" type="ORF">K431DRAFT_284345</name>
</gene>
<protein>
    <recommendedName>
        <fullName evidence="6">FZ domain-containing protein</fullName>
    </recommendedName>
</protein>
<evidence type="ECO:0000256" key="1">
    <source>
        <dbReference type="SAM" id="MobiDB-lite"/>
    </source>
</evidence>
<dbReference type="PANTHER" id="PTHR39142">
    <property type="entry name" value="MID1P"/>
    <property type="match status" value="1"/>
</dbReference>
<evidence type="ECO:0000256" key="3">
    <source>
        <dbReference type="SAM" id="SignalP"/>
    </source>
</evidence>
<evidence type="ECO:0000313" key="4">
    <source>
        <dbReference type="EMBL" id="KAF2722146.1"/>
    </source>
</evidence>
<feature type="region of interest" description="Disordered" evidence="1">
    <location>
        <begin position="191"/>
        <end position="221"/>
    </location>
</feature>
<keyword evidence="2" id="KW-1133">Transmembrane helix</keyword>